<gene>
    <name evidence="2" type="ORF">OUZ56_009416</name>
</gene>
<organism evidence="2 3">
    <name type="scientific">Daphnia magna</name>
    <dbReference type="NCBI Taxonomy" id="35525"/>
    <lineage>
        <taxon>Eukaryota</taxon>
        <taxon>Metazoa</taxon>
        <taxon>Ecdysozoa</taxon>
        <taxon>Arthropoda</taxon>
        <taxon>Crustacea</taxon>
        <taxon>Branchiopoda</taxon>
        <taxon>Diplostraca</taxon>
        <taxon>Cladocera</taxon>
        <taxon>Anomopoda</taxon>
        <taxon>Daphniidae</taxon>
        <taxon>Daphnia</taxon>
    </lineage>
</organism>
<accession>A0ABR0AG66</accession>
<feature type="region of interest" description="Disordered" evidence="1">
    <location>
        <begin position="1"/>
        <end position="24"/>
    </location>
</feature>
<evidence type="ECO:0000313" key="3">
    <source>
        <dbReference type="Proteomes" id="UP001234178"/>
    </source>
</evidence>
<protein>
    <submittedName>
        <fullName evidence="2">Uncharacterized protein</fullName>
    </submittedName>
</protein>
<dbReference type="Proteomes" id="UP001234178">
    <property type="component" value="Unassembled WGS sequence"/>
</dbReference>
<reference evidence="2 3" key="1">
    <citation type="journal article" date="2023" name="Nucleic Acids Res.">
        <title>The hologenome of Daphnia magna reveals possible DNA methylation and microbiome-mediated evolution of the host genome.</title>
        <authorList>
            <person name="Chaturvedi A."/>
            <person name="Li X."/>
            <person name="Dhandapani V."/>
            <person name="Marshall H."/>
            <person name="Kissane S."/>
            <person name="Cuenca-Cambronero M."/>
            <person name="Asole G."/>
            <person name="Calvet F."/>
            <person name="Ruiz-Romero M."/>
            <person name="Marangio P."/>
            <person name="Guigo R."/>
            <person name="Rago D."/>
            <person name="Mirbahai L."/>
            <person name="Eastwood N."/>
            <person name="Colbourne J.K."/>
            <person name="Zhou J."/>
            <person name="Mallon E."/>
            <person name="Orsini L."/>
        </authorList>
    </citation>
    <scope>NUCLEOTIDE SEQUENCE [LARGE SCALE GENOMIC DNA]</scope>
    <source>
        <strain evidence="2">LRV0_1</strain>
    </source>
</reference>
<evidence type="ECO:0000256" key="1">
    <source>
        <dbReference type="SAM" id="MobiDB-lite"/>
    </source>
</evidence>
<feature type="region of interest" description="Disordered" evidence="1">
    <location>
        <begin position="73"/>
        <end position="113"/>
    </location>
</feature>
<name>A0ABR0AG66_9CRUS</name>
<feature type="compositionally biased region" description="Low complexity" evidence="1">
    <location>
        <begin position="78"/>
        <end position="113"/>
    </location>
</feature>
<keyword evidence="3" id="KW-1185">Reference proteome</keyword>
<evidence type="ECO:0000313" key="2">
    <source>
        <dbReference type="EMBL" id="KAK4024025.1"/>
    </source>
</evidence>
<dbReference type="EMBL" id="JAOYFB010000037">
    <property type="protein sequence ID" value="KAK4024025.1"/>
    <property type="molecule type" value="Genomic_DNA"/>
</dbReference>
<sequence length="113" mass="12899">MSEEYQYDSDVARNISPERSPQERRVIINTFIMKGKAELQAKSRRSHSMKYEESLPYIILQYVLIRFHTESKRHQAFSSPTSPSPTTSVSRSSSRSSSIFTSSRSSSRSSSTI</sequence>
<proteinExistence type="predicted"/>
<comment type="caution">
    <text evidence="2">The sequence shown here is derived from an EMBL/GenBank/DDBJ whole genome shotgun (WGS) entry which is preliminary data.</text>
</comment>